<evidence type="ECO:0000256" key="5">
    <source>
        <dbReference type="ARBA" id="ARBA00022801"/>
    </source>
</evidence>
<dbReference type="EMBL" id="CP063845">
    <property type="protein sequence ID" value="UFP95908.1"/>
    <property type="molecule type" value="Genomic_DNA"/>
</dbReference>
<comment type="similarity">
    <text evidence="7">Belongs to the PINc/VapC protein family.</text>
</comment>
<name>A0ABY3PQC4_9CYAN</name>
<dbReference type="Gene3D" id="3.40.50.1010">
    <property type="entry name" value="5'-nuclease"/>
    <property type="match status" value="1"/>
</dbReference>
<reference evidence="9 10" key="1">
    <citation type="journal article" date="2021" name="Genome Biol. Evol.">
        <title>Complete Genome Sequencing of a Novel Gloeobacter Species from a Waterfall Cave in Mexico.</title>
        <authorList>
            <person name="Saw J.H."/>
            <person name="Cardona T."/>
            <person name="Montejano G."/>
        </authorList>
    </citation>
    <scope>NUCLEOTIDE SEQUENCE [LARGE SCALE GENOMIC DNA]</scope>
    <source>
        <strain evidence="9">MG652769</strain>
    </source>
</reference>
<dbReference type="SUPFAM" id="SSF88723">
    <property type="entry name" value="PIN domain-like"/>
    <property type="match status" value="1"/>
</dbReference>
<evidence type="ECO:0000256" key="2">
    <source>
        <dbReference type="ARBA" id="ARBA00022649"/>
    </source>
</evidence>
<comment type="cofactor">
    <cofactor evidence="1">
        <name>Mg(2+)</name>
        <dbReference type="ChEBI" id="CHEBI:18420"/>
    </cofactor>
</comment>
<dbReference type="InterPro" id="IPR002716">
    <property type="entry name" value="PIN_dom"/>
</dbReference>
<dbReference type="Pfam" id="PF01850">
    <property type="entry name" value="PIN"/>
    <property type="match status" value="1"/>
</dbReference>
<dbReference type="Proteomes" id="UP001054846">
    <property type="component" value="Chromosome"/>
</dbReference>
<sequence>MTLKFLLDTNILSEPLAAIPNSQVLGKLQHHQQEIATCSPVWHEMVFGCARLPESKKRRTIARYLQDVVAATLPILAYDAAAARWHGEERARMASSGRVPPHVDGQIIAVARTNHLILVTRNIDDYRYFQGVEVENWFVS</sequence>
<evidence type="ECO:0000313" key="10">
    <source>
        <dbReference type="Proteomes" id="UP001054846"/>
    </source>
</evidence>
<feature type="domain" description="PIN" evidence="8">
    <location>
        <begin position="6"/>
        <end position="124"/>
    </location>
</feature>
<dbReference type="InterPro" id="IPR050556">
    <property type="entry name" value="Type_II_TA_system_RNase"/>
</dbReference>
<dbReference type="PANTHER" id="PTHR33653">
    <property type="entry name" value="RIBONUCLEASE VAPC2"/>
    <property type="match status" value="1"/>
</dbReference>
<keyword evidence="3" id="KW-0540">Nuclease</keyword>
<evidence type="ECO:0000256" key="6">
    <source>
        <dbReference type="ARBA" id="ARBA00022842"/>
    </source>
</evidence>
<evidence type="ECO:0000256" key="3">
    <source>
        <dbReference type="ARBA" id="ARBA00022722"/>
    </source>
</evidence>
<keyword evidence="10" id="KW-1185">Reference proteome</keyword>
<evidence type="ECO:0000313" key="9">
    <source>
        <dbReference type="EMBL" id="UFP95908.1"/>
    </source>
</evidence>
<keyword evidence="2" id="KW-1277">Toxin-antitoxin system</keyword>
<evidence type="ECO:0000256" key="7">
    <source>
        <dbReference type="ARBA" id="ARBA00038093"/>
    </source>
</evidence>
<gene>
    <name evidence="9" type="ORF">ISF26_06715</name>
</gene>
<proteinExistence type="inferred from homology"/>
<protein>
    <submittedName>
        <fullName evidence="9">Type II toxin-antitoxin system VapC family toxin</fullName>
    </submittedName>
</protein>
<keyword evidence="5" id="KW-0378">Hydrolase</keyword>
<keyword evidence="4" id="KW-0479">Metal-binding</keyword>
<dbReference type="CDD" id="cd18747">
    <property type="entry name" value="PIN_VapC4-5_FitB-like"/>
    <property type="match status" value="1"/>
</dbReference>
<evidence type="ECO:0000256" key="1">
    <source>
        <dbReference type="ARBA" id="ARBA00001946"/>
    </source>
</evidence>
<dbReference type="InterPro" id="IPR029060">
    <property type="entry name" value="PIN-like_dom_sf"/>
</dbReference>
<evidence type="ECO:0000256" key="4">
    <source>
        <dbReference type="ARBA" id="ARBA00022723"/>
    </source>
</evidence>
<evidence type="ECO:0000259" key="8">
    <source>
        <dbReference type="Pfam" id="PF01850"/>
    </source>
</evidence>
<accession>A0ABY3PQC4</accession>
<organism evidence="9 10">
    <name type="scientific">Gloeobacter morelensis MG652769</name>
    <dbReference type="NCBI Taxonomy" id="2781736"/>
    <lineage>
        <taxon>Bacteria</taxon>
        <taxon>Bacillati</taxon>
        <taxon>Cyanobacteriota</taxon>
        <taxon>Cyanophyceae</taxon>
        <taxon>Gloeobacterales</taxon>
        <taxon>Gloeobacteraceae</taxon>
        <taxon>Gloeobacter</taxon>
        <taxon>Gloeobacter morelensis</taxon>
    </lineage>
</organism>
<keyword evidence="6" id="KW-0460">Magnesium</keyword>
<dbReference type="PANTHER" id="PTHR33653:SF1">
    <property type="entry name" value="RIBONUCLEASE VAPC2"/>
    <property type="match status" value="1"/>
</dbReference>